<reference evidence="3 4" key="1">
    <citation type="journal article" date="2018" name="Cell">
        <title>The Chara Genome: Secondary Complexity and Implications for Plant Terrestrialization.</title>
        <authorList>
            <person name="Nishiyama T."/>
            <person name="Sakayama H."/>
            <person name="Vries J.D."/>
            <person name="Buschmann H."/>
            <person name="Saint-Marcoux D."/>
            <person name="Ullrich K.K."/>
            <person name="Haas F.B."/>
            <person name="Vanderstraeten L."/>
            <person name="Becker D."/>
            <person name="Lang D."/>
            <person name="Vosolsobe S."/>
            <person name="Rombauts S."/>
            <person name="Wilhelmsson P.K.I."/>
            <person name="Janitza P."/>
            <person name="Kern R."/>
            <person name="Heyl A."/>
            <person name="Rumpler F."/>
            <person name="Villalobos L.I.A.C."/>
            <person name="Clay J.M."/>
            <person name="Skokan R."/>
            <person name="Toyoda A."/>
            <person name="Suzuki Y."/>
            <person name="Kagoshima H."/>
            <person name="Schijlen E."/>
            <person name="Tajeshwar N."/>
            <person name="Catarino B."/>
            <person name="Hetherington A.J."/>
            <person name="Saltykova A."/>
            <person name="Bonnot C."/>
            <person name="Breuninger H."/>
            <person name="Symeonidi A."/>
            <person name="Radhakrishnan G.V."/>
            <person name="Van Nieuwerburgh F."/>
            <person name="Deforce D."/>
            <person name="Chang C."/>
            <person name="Karol K.G."/>
            <person name="Hedrich R."/>
            <person name="Ulvskov P."/>
            <person name="Glockner G."/>
            <person name="Delwiche C.F."/>
            <person name="Petrasek J."/>
            <person name="Van de Peer Y."/>
            <person name="Friml J."/>
            <person name="Beilby M."/>
            <person name="Dolan L."/>
            <person name="Kohara Y."/>
            <person name="Sugano S."/>
            <person name="Fujiyama A."/>
            <person name="Delaux P.-M."/>
            <person name="Quint M."/>
            <person name="TheiBen G."/>
            <person name="Hagemann M."/>
            <person name="Harholt J."/>
            <person name="Dunand C."/>
            <person name="Zachgo S."/>
            <person name="Langdale J."/>
            <person name="Maumus F."/>
            <person name="Straeten D.V.D."/>
            <person name="Gould S.B."/>
            <person name="Rensing S.A."/>
        </authorList>
    </citation>
    <scope>NUCLEOTIDE SEQUENCE [LARGE SCALE GENOMIC DNA]</scope>
    <source>
        <strain evidence="3 4">S276</strain>
    </source>
</reference>
<dbReference type="Gramene" id="GBG76361">
    <property type="protein sequence ID" value="GBG76361"/>
    <property type="gene ID" value="CBR_g22108"/>
</dbReference>
<name>A0A388L239_CHABU</name>
<protein>
    <recommendedName>
        <fullName evidence="2">Endonuclease/exonuclease/phosphatase domain-containing protein</fullName>
    </recommendedName>
</protein>
<gene>
    <name evidence="3" type="ORF">CBR_g22108</name>
</gene>
<evidence type="ECO:0000259" key="2">
    <source>
        <dbReference type="Pfam" id="PF03372"/>
    </source>
</evidence>
<dbReference type="InterPro" id="IPR036691">
    <property type="entry name" value="Endo/exonu/phosph_ase_sf"/>
</dbReference>
<dbReference type="PANTHER" id="PTHR19446">
    <property type="entry name" value="REVERSE TRANSCRIPTASES"/>
    <property type="match status" value="1"/>
</dbReference>
<feature type="region of interest" description="Disordered" evidence="1">
    <location>
        <begin position="630"/>
        <end position="704"/>
    </location>
</feature>
<accession>A0A388L239</accession>
<evidence type="ECO:0000256" key="1">
    <source>
        <dbReference type="SAM" id="MobiDB-lite"/>
    </source>
</evidence>
<feature type="region of interest" description="Disordered" evidence="1">
    <location>
        <begin position="544"/>
        <end position="567"/>
    </location>
</feature>
<dbReference type="Gene3D" id="3.60.10.10">
    <property type="entry name" value="Endonuclease/exonuclease/phosphatase"/>
    <property type="match status" value="1"/>
</dbReference>
<dbReference type="GO" id="GO:0003824">
    <property type="term" value="F:catalytic activity"/>
    <property type="evidence" value="ECO:0007669"/>
    <property type="project" value="InterPro"/>
</dbReference>
<dbReference type="OrthoDB" id="1938551at2759"/>
<dbReference type="Proteomes" id="UP000265515">
    <property type="component" value="Unassembled WGS sequence"/>
</dbReference>
<feature type="domain" description="Endonuclease/exonuclease/phosphatase" evidence="2">
    <location>
        <begin position="715"/>
        <end position="838"/>
    </location>
</feature>
<dbReference type="Pfam" id="PF03372">
    <property type="entry name" value="Exo_endo_phos"/>
    <property type="match status" value="1"/>
</dbReference>
<evidence type="ECO:0000313" key="4">
    <source>
        <dbReference type="Proteomes" id="UP000265515"/>
    </source>
</evidence>
<organism evidence="3 4">
    <name type="scientific">Chara braunii</name>
    <name type="common">Braun's stonewort</name>
    <dbReference type="NCBI Taxonomy" id="69332"/>
    <lineage>
        <taxon>Eukaryota</taxon>
        <taxon>Viridiplantae</taxon>
        <taxon>Streptophyta</taxon>
        <taxon>Charophyceae</taxon>
        <taxon>Charales</taxon>
        <taxon>Characeae</taxon>
        <taxon>Chara</taxon>
    </lineage>
</organism>
<dbReference type="InterPro" id="IPR005135">
    <property type="entry name" value="Endo/exonuclease/phosphatase"/>
</dbReference>
<dbReference type="AlphaFoldDB" id="A0A388L239"/>
<keyword evidence="4" id="KW-1185">Reference proteome</keyword>
<feature type="compositionally biased region" description="Low complexity" evidence="1">
    <location>
        <begin position="643"/>
        <end position="658"/>
    </location>
</feature>
<dbReference type="EMBL" id="BFEA01000243">
    <property type="protein sequence ID" value="GBG76361.1"/>
    <property type="molecule type" value="Genomic_DNA"/>
</dbReference>
<sequence>MCLPSEGASAVREKRVYNTCTIYRDREWALDWVGGLHEAGCGAAVFLKNVSGDDWFCVGGIIKSEDERVDGHERKFRSFYLTTVFDEQGVDHAKADRKVSLDYNLFKGYGAIDTTRCFFLEFDEDGFAKKKREHIEVEVTKILPIPEGDILFNHRTLDEMLVQSIYDAIHHAAKEINGKWDFMTFILAPIVPNTDGSQGRRITPEQFDVELAHTYNWYAVPGQHTAEAMNRLIKDKSPAEKMYGLRLYSHVRVVYFDDDRKRGYLYVSAFDNTREERSIPRSFLSSVRQIRTFWDKKNGRIRSPGTVSPNDVEGMKRKKKWEEFMNAPCKMTPDSGLMNSSLENDYCKDWTKKMRGYINLAQCGETVWPLVQKFFDMYEKGLLPRVDAVRYIDLPGKVEGRLSGQYFLKDNSGKKVLFQCIKARKGPQGATVSIPDLTPTIFKLFGDMTAREKQVALHHMMRVDVIVTSRSVPRGRCSMTDLVKYTWRERYMVRMFNYILFKVEGRSKEEWSADFFIGYTTILERYNKNGLMDEKWTEECDRIPNDKARKKPRRLGGPDEINGENGAGLEATQGMYKETPFHLKCFIYEVDRLLGRPESGGGNLAMQASGDGNGLLLLWWVERAESGSHREVRFRRREGGRPGSASSSSSGSRVQMGSEPVGDGLSRLGPVGPDGLQRERSEASRGTLQAPEEESRTLEARGNTGTSTVEWALVTVYAPADPSSRELFFRNLIPVIPTDSCLVIMGDWNISLDEALKEGSRTAGRKDTAALFNLMQELELSDPYRSLNPAEDGFNWFLNIRRDLGEVTRRRLDYLLASAELVQGGTSISPVPHPLSDHRPVVADLVLSPLLQRGKGYFKLNSLNLEEPGLRKWVEEFMRDWQSAKASFDSAADWLDSGIAIISGIMDVSSRILARDRNREDATCRQRVEEAENRIGVHPISDLFWTAERERRMSEWEALQVANQVRWEENLKLKGIIVNDKLMKETFRKLLPSSSFHQVVELNHPFDSSPPAAITARELVEYARVYYADMLTSRRQGDTTETDLSQELDMWADTKVHLTTEERLALDRPVTLEELKHTLTQMAAGKCPGVDGLTVEFYKACWEAVGPALVEVYNEVLTGGRLGSGMTHGVISLMFKKGDKANVRNYRPISVLNMTYKVLAKTMVIRLGRVLPRLVEKDQGAFVQGRSIFFNILTAIESMEIVQSEHRDVAILLLDLERPTIE</sequence>
<dbReference type="SUPFAM" id="SSF56219">
    <property type="entry name" value="DNase I-like"/>
    <property type="match status" value="1"/>
</dbReference>
<proteinExistence type="predicted"/>
<evidence type="ECO:0000313" key="3">
    <source>
        <dbReference type="EMBL" id="GBG76361.1"/>
    </source>
</evidence>
<comment type="caution">
    <text evidence="3">The sequence shown here is derived from an EMBL/GenBank/DDBJ whole genome shotgun (WGS) entry which is preliminary data.</text>
</comment>